<dbReference type="Pfam" id="PF00795">
    <property type="entry name" value="CN_hydrolase"/>
    <property type="match status" value="1"/>
</dbReference>
<reference evidence="2 3" key="1">
    <citation type="submission" date="2014-03" db="EMBL/GenBank/DDBJ databases">
        <title>The draft genome sequence of Thalassospira mesophila JCM 18969.</title>
        <authorList>
            <person name="Lai Q."/>
            <person name="Shao Z."/>
        </authorList>
    </citation>
    <scope>NUCLEOTIDE SEQUENCE [LARGE SCALE GENOMIC DNA]</scope>
    <source>
        <strain evidence="2 3">JCM 18969</strain>
    </source>
</reference>
<dbReference type="PROSITE" id="PS50263">
    <property type="entry name" value="CN_HYDROLASE"/>
    <property type="match status" value="1"/>
</dbReference>
<dbReference type="InterPro" id="IPR003010">
    <property type="entry name" value="C-N_Hydrolase"/>
</dbReference>
<sequence length="306" mass="33013">MPHDLSNTVNIALWATNLGVSLTGIDDWISHIDRKMKQARADGADIFVMPEYASEQWLAFKPHGLRPEDEIAWMADLAPAALDGATNLATRHDMMLVAGSMPWNIGDDPRRGQTNRALAFLPDGKIIAQDKLSLTPGEQEPDNWNLTPGKKLSILEWRGLRIAILICLDIEMPALSCLLAKQNIDLVLVPSMTGKASGYHRVFSCAKARAVELMCVVAACGTTGTAIHTTQNPTNYSGCAVYIPCEPDLGHTGIFATTTPDGGDGADGPVLLAHDVPVGKIRQLRAGDAEVWPGNWSAKQVEITEA</sequence>
<organism evidence="2 3">
    <name type="scientific">Thalassospira mesophila</name>
    <dbReference type="NCBI Taxonomy" id="1293891"/>
    <lineage>
        <taxon>Bacteria</taxon>
        <taxon>Pseudomonadati</taxon>
        <taxon>Pseudomonadota</taxon>
        <taxon>Alphaproteobacteria</taxon>
        <taxon>Rhodospirillales</taxon>
        <taxon>Thalassospiraceae</taxon>
        <taxon>Thalassospira</taxon>
    </lineage>
</organism>
<dbReference type="PANTHER" id="PTHR23088:SF50">
    <property type="entry name" value="HYDROLASE YHCX"/>
    <property type="match status" value="1"/>
</dbReference>
<evidence type="ECO:0000313" key="3">
    <source>
        <dbReference type="Proteomes" id="UP000193391"/>
    </source>
</evidence>
<evidence type="ECO:0000259" key="1">
    <source>
        <dbReference type="PROSITE" id="PS50263"/>
    </source>
</evidence>
<dbReference type="SUPFAM" id="SSF56317">
    <property type="entry name" value="Carbon-nitrogen hydrolase"/>
    <property type="match status" value="1"/>
</dbReference>
<dbReference type="Proteomes" id="UP000193391">
    <property type="component" value="Unassembled WGS sequence"/>
</dbReference>
<feature type="domain" description="CN hydrolase" evidence="1">
    <location>
        <begin position="9"/>
        <end position="278"/>
    </location>
</feature>
<dbReference type="AlphaFoldDB" id="A0A1Y2KXF9"/>
<proteinExistence type="predicted"/>
<dbReference type="PANTHER" id="PTHR23088">
    <property type="entry name" value="NITRILASE-RELATED"/>
    <property type="match status" value="1"/>
</dbReference>
<accession>A0A1Y2KXF9</accession>
<protein>
    <submittedName>
        <fullName evidence="2">Nitrilase</fullName>
    </submittedName>
</protein>
<name>A0A1Y2KXF9_9PROT</name>
<gene>
    <name evidence="2" type="ORF">TMES_20065</name>
</gene>
<dbReference type="InterPro" id="IPR036526">
    <property type="entry name" value="C-N_Hydrolase_sf"/>
</dbReference>
<dbReference type="RefSeq" id="WP_085585920.1">
    <property type="nucleotide sequence ID" value="NZ_JFKA01000014.1"/>
</dbReference>
<dbReference type="STRING" id="1293891.TMES_20065"/>
<comment type="caution">
    <text evidence="2">The sequence shown here is derived from an EMBL/GenBank/DDBJ whole genome shotgun (WGS) entry which is preliminary data.</text>
</comment>
<keyword evidence="3" id="KW-1185">Reference proteome</keyword>
<dbReference type="Gene3D" id="3.60.110.10">
    <property type="entry name" value="Carbon-nitrogen hydrolase"/>
    <property type="match status" value="1"/>
</dbReference>
<evidence type="ECO:0000313" key="2">
    <source>
        <dbReference type="EMBL" id="OSQ35885.1"/>
    </source>
</evidence>
<dbReference type="EMBL" id="JFKA01000014">
    <property type="protein sequence ID" value="OSQ35885.1"/>
    <property type="molecule type" value="Genomic_DNA"/>
</dbReference>
<dbReference type="OrthoDB" id="9811121at2"/>